<dbReference type="PANTHER" id="PTHR11346:SF174">
    <property type="entry name" value="GALAPTIN LEC-8-RELATED"/>
    <property type="match status" value="1"/>
</dbReference>
<dbReference type="AlphaFoldDB" id="A0A0N4UUY7"/>
<gene>
    <name evidence="4" type="ORF">EVEC_LOCUS937</name>
</gene>
<reference evidence="4 5" key="2">
    <citation type="submission" date="2018-10" db="EMBL/GenBank/DDBJ databases">
        <authorList>
            <consortium name="Pathogen Informatics"/>
        </authorList>
    </citation>
    <scope>NUCLEOTIDE SEQUENCE [LARGE SCALE GENOMIC DNA]</scope>
</reference>
<protein>
    <recommendedName>
        <fullName evidence="2">Galectin</fullName>
    </recommendedName>
</protein>
<dbReference type="Pfam" id="PF00337">
    <property type="entry name" value="Gal-bind_lectin"/>
    <property type="match status" value="1"/>
</dbReference>
<dbReference type="Gene3D" id="2.60.120.200">
    <property type="match status" value="1"/>
</dbReference>
<dbReference type="STRING" id="51028.A0A0N4UUY7"/>
<dbReference type="PROSITE" id="PS51304">
    <property type="entry name" value="GALECTIN"/>
    <property type="match status" value="1"/>
</dbReference>
<dbReference type="InterPro" id="IPR013320">
    <property type="entry name" value="ConA-like_dom_sf"/>
</dbReference>
<dbReference type="SMART" id="SM00908">
    <property type="entry name" value="Gal-bind_lectin"/>
    <property type="match status" value="1"/>
</dbReference>
<keyword evidence="5" id="KW-1185">Reference proteome</keyword>
<dbReference type="SUPFAM" id="SSF49899">
    <property type="entry name" value="Concanavalin A-like lectins/glucanases"/>
    <property type="match status" value="1"/>
</dbReference>
<dbReference type="PANTHER" id="PTHR11346">
    <property type="entry name" value="GALECTIN"/>
    <property type="match status" value="1"/>
</dbReference>
<reference evidence="6" key="1">
    <citation type="submission" date="2016-04" db="UniProtKB">
        <authorList>
            <consortium name="WormBaseParasite"/>
        </authorList>
    </citation>
    <scope>IDENTIFICATION</scope>
</reference>
<dbReference type="WBParaSite" id="EVEC_0000122901-mRNA-1">
    <property type="protein sequence ID" value="EVEC_0000122901-mRNA-1"/>
    <property type="gene ID" value="EVEC_0000122901"/>
</dbReference>
<dbReference type="FunFam" id="2.60.120.200:FF:000213">
    <property type="entry name" value="Galectin"/>
    <property type="match status" value="1"/>
</dbReference>
<dbReference type="EMBL" id="UXUI01007151">
    <property type="protein sequence ID" value="VDD85794.1"/>
    <property type="molecule type" value="Genomic_DNA"/>
</dbReference>
<evidence type="ECO:0000313" key="6">
    <source>
        <dbReference type="WBParaSite" id="EVEC_0000122901-mRNA-1"/>
    </source>
</evidence>
<evidence type="ECO:0000313" key="4">
    <source>
        <dbReference type="EMBL" id="VDD85794.1"/>
    </source>
</evidence>
<dbReference type="InterPro" id="IPR044156">
    <property type="entry name" value="Galectin-like"/>
</dbReference>
<evidence type="ECO:0000313" key="5">
    <source>
        <dbReference type="Proteomes" id="UP000274131"/>
    </source>
</evidence>
<dbReference type="Proteomes" id="UP000274131">
    <property type="component" value="Unassembled WGS sequence"/>
</dbReference>
<sequence length="166" mass="18996">IPFVHPLHEPLRDGCKIEVHGEVEEGHHENFAIELLSGPHIVLHVNFRFLPGEHVLVLNAAAHGNWGEEVRTTNTLHPGQHFNISVIVHHDHYDIEVNGETVGEFRHRYPIHTVQALGVKGDVHVHKIEFHGFHFERRKLQPLGKAIMIMAMEVILDMAHPTMLHR</sequence>
<keyword evidence="1 2" id="KW-0430">Lectin</keyword>
<dbReference type="GO" id="GO:0016936">
    <property type="term" value="F:galactoside binding"/>
    <property type="evidence" value="ECO:0007669"/>
    <property type="project" value="TreeGrafter"/>
</dbReference>
<proteinExistence type="predicted"/>
<dbReference type="OrthoDB" id="6251307at2759"/>
<accession>A0A0N4UUY7</accession>
<evidence type="ECO:0000256" key="1">
    <source>
        <dbReference type="ARBA" id="ARBA00022734"/>
    </source>
</evidence>
<feature type="domain" description="Galectin" evidence="3">
    <location>
        <begin position="3"/>
        <end position="131"/>
    </location>
</feature>
<dbReference type="CDD" id="cd00070">
    <property type="entry name" value="GLECT"/>
    <property type="match status" value="1"/>
</dbReference>
<evidence type="ECO:0000256" key="2">
    <source>
        <dbReference type="RuleBase" id="RU102079"/>
    </source>
</evidence>
<dbReference type="GO" id="GO:0030246">
    <property type="term" value="F:carbohydrate binding"/>
    <property type="evidence" value="ECO:0007669"/>
    <property type="project" value="UniProtKB-UniRule"/>
</dbReference>
<organism evidence="6">
    <name type="scientific">Enterobius vermicularis</name>
    <name type="common">Human pinworm</name>
    <dbReference type="NCBI Taxonomy" id="51028"/>
    <lineage>
        <taxon>Eukaryota</taxon>
        <taxon>Metazoa</taxon>
        <taxon>Ecdysozoa</taxon>
        <taxon>Nematoda</taxon>
        <taxon>Chromadorea</taxon>
        <taxon>Rhabditida</taxon>
        <taxon>Spirurina</taxon>
        <taxon>Oxyuridomorpha</taxon>
        <taxon>Oxyuroidea</taxon>
        <taxon>Oxyuridae</taxon>
        <taxon>Enterobius</taxon>
    </lineage>
</organism>
<dbReference type="SMART" id="SM00276">
    <property type="entry name" value="GLECT"/>
    <property type="match status" value="1"/>
</dbReference>
<evidence type="ECO:0000259" key="3">
    <source>
        <dbReference type="PROSITE" id="PS51304"/>
    </source>
</evidence>
<dbReference type="InterPro" id="IPR001079">
    <property type="entry name" value="Galectin_CRD"/>
</dbReference>
<name>A0A0N4UUY7_ENTVE</name>